<dbReference type="CDD" id="cd06267">
    <property type="entry name" value="PBP1_LacI_sugar_binding-like"/>
    <property type="match status" value="1"/>
</dbReference>
<dbReference type="SUPFAM" id="SSF47413">
    <property type="entry name" value="lambda repressor-like DNA-binding domains"/>
    <property type="match status" value="1"/>
</dbReference>
<dbReference type="Proteomes" id="UP000516320">
    <property type="component" value="Chromosome"/>
</dbReference>
<dbReference type="CDD" id="cd01392">
    <property type="entry name" value="HTH_LacI"/>
    <property type="match status" value="1"/>
</dbReference>
<dbReference type="PROSITE" id="PS00356">
    <property type="entry name" value="HTH_LACI_1"/>
    <property type="match status" value="1"/>
</dbReference>
<dbReference type="Pfam" id="PF00356">
    <property type="entry name" value="LacI"/>
    <property type="match status" value="1"/>
</dbReference>
<dbReference type="AlphaFoldDB" id="A0A7H0SNJ3"/>
<dbReference type="Pfam" id="PF13377">
    <property type="entry name" value="Peripla_BP_3"/>
    <property type="match status" value="1"/>
</dbReference>
<name>A0A7H0SNJ3_9CORY</name>
<dbReference type="InterPro" id="IPR046335">
    <property type="entry name" value="LacI/GalR-like_sensor"/>
</dbReference>
<dbReference type="PANTHER" id="PTHR30146:SF109">
    <property type="entry name" value="HTH-TYPE TRANSCRIPTIONAL REGULATOR GALS"/>
    <property type="match status" value="1"/>
</dbReference>
<dbReference type="PROSITE" id="PS50932">
    <property type="entry name" value="HTH_LACI_2"/>
    <property type="match status" value="1"/>
</dbReference>
<dbReference type="GO" id="GO:0003700">
    <property type="term" value="F:DNA-binding transcription factor activity"/>
    <property type="evidence" value="ECO:0007669"/>
    <property type="project" value="TreeGrafter"/>
</dbReference>
<dbReference type="InterPro" id="IPR000843">
    <property type="entry name" value="HTH_LacI"/>
</dbReference>
<dbReference type="PANTHER" id="PTHR30146">
    <property type="entry name" value="LACI-RELATED TRANSCRIPTIONAL REPRESSOR"/>
    <property type="match status" value="1"/>
</dbReference>
<dbReference type="InterPro" id="IPR010982">
    <property type="entry name" value="Lambda_DNA-bd_dom_sf"/>
</dbReference>
<keyword evidence="2" id="KW-1185">Reference proteome</keyword>
<dbReference type="Gene3D" id="3.40.50.2300">
    <property type="match status" value="2"/>
</dbReference>
<proteinExistence type="predicted"/>
<dbReference type="GO" id="GO:0000976">
    <property type="term" value="F:transcription cis-regulatory region binding"/>
    <property type="evidence" value="ECO:0007669"/>
    <property type="project" value="TreeGrafter"/>
</dbReference>
<reference evidence="1 2" key="1">
    <citation type="submission" date="2019-12" db="EMBL/GenBank/DDBJ databases">
        <title>Corynebacterium sp. nov., isolated from feces of the Anser Albifrons in China.</title>
        <authorList>
            <person name="Liu Q."/>
        </authorList>
    </citation>
    <scope>NUCLEOTIDE SEQUENCE [LARGE SCALE GENOMIC DNA]</scope>
    <source>
        <strain evidence="1 2">4H37-19</strain>
    </source>
</reference>
<keyword evidence="1" id="KW-0238">DNA-binding</keyword>
<organism evidence="1 2">
    <name type="scientific">Corynebacterium poyangense</name>
    <dbReference type="NCBI Taxonomy" id="2684405"/>
    <lineage>
        <taxon>Bacteria</taxon>
        <taxon>Bacillati</taxon>
        <taxon>Actinomycetota</taxon>
        <taxon>Actinomycetes</taxon>
        <taxon>Mycobacteriales</taxon>
        <taxon>Corynebacteriaceae</taxon>
        <taxon>Corynebacterium</taxon>
    </lineage>
</organism>
<dbReference type="SUPFAM" id="SSF53822">
    <property type="entry name" value="Periplasmic binding protein-like I"/>
    <property type="match status" value="1"/>
</dbReference>
<gene>
    <name evidence="1" type="ORF">GP475_05260</name>
</gene>
<evidence type="ECO:0000313" key="2">
    <source>
        <dbReference type="Proteomes" id="UP000516320"/>
    </source>
</evidence>
<dbReference type="EMBL" id="CP046884">
    <property type="protein sequence ID" value="QNQ90118.1"/>
    <property type="molecule type" value="Genomic_DNA"/>
</dbReference>
<protein>
    <submittedName>
        <fullName evidence="1">LacI family DNA-binding transcriptional regulator</fullName>
    </submittedName>
</protein>
<dbReference type="Gene3D" id="1.10.260.40">
    <property type="entry name" value="lambda repressor-like DNA-binding domains"/>
    <property type="match status" value="1"/>
</dbReference>
<dbReference type="KEGG" id="cpoy:GP475_05260"/>
<sequence>MTLDNVTSIYDVARIAGVSAATVSRALNRPDLVSSATAEKVMEAITKVGYRTHATAPPDSSSTPRTGVIGIVIADLLNPFFLEIVRGAEHAARSQNRQLLVANAAESERRFLEAIDAMLPLVDGVLLASPRLSTGQIHKIARTRHTVVLNRPVAGVASVMADNYAAAVAAAEYLAATGTRSITYLAGPEDAFADGLRWRGLLDAAGEPSTDKPLTLIHPPTPIGKLKVHKMRATEPTIRGGHQLVRRWYDCPTDAVLCFNELISVGFMHGAQQLGLRVPEDVKVVGFDNTEFAQIVTPSLTTAAAPLRLIGSVGAALVMSHIEGLRKPQLQPRILPTKLIRRQSA</sequence>
<dbReference type="SMART" id="SM00354">
    <property type="entry name" value="HTH_LACI"/>
    <property type="match status" value="1"/>
</dbReference>
<dbReference type="InterPro" id="IPR028082">
    <property type="entry name" value="Peripla_BP_I"/>
</dbReference>
<dbReference type="PRINTS" id="PR00036">
    <property type="entry name" value="HTHLACI"/>
</dbReference>
<evidence type="ECO:0000313" key="1">
    <source>
        <dbReference type="EMBL" id="QNQ90118.1"/>
    </source>
</evidence>
<accession>A0A7H0SNJ3</accession>